<dbReference type="GO" id="GO:0046872">
    <property type="term" value="F:metal ion binding"/>
    <property type="evidence" value="ECO:0007669"/>
    <property type="project" value="UniProtKB-KW"/>
</dbReference>
<evidence type="ECO:0000256" key="8">
    <source>
        <dbReference type="RuleBase" id="RU000414"/>
    </source>
</evidence>
<protein>
    <recommendedName>
        <fullName evidence="8">Superoxide dismutase</fullName>
        <ecNumber evidence="8">1.15.1.1</ecNumber>
    </recommendedName>
</protein>
<dbReference type="Gene3D" id="3.55.40.20">
    <property type="entry name" value="Iron/manganese superoxide dismutase, C-terminal domain"/>
    <property type="match status" value="1"/>
</dbReference>
<dbReference type="Pfam" id="PF02777">
    <property type="entry name" value="Sod_Fe_C"/>
    <property type="match status" value="1"/>
</dbReference>
<dbReference type="SUPFAM" id="SSF46609">
    <property type="entry name" value="Fe,Mn superoxide dismutase (SOD), N-terminal domain"/>
    <property type="match status" value="1"/>
</dbReference>
<dbReference type="PIRSF" id="PIRSF000349">
    <property type="entry name" value="SODismutase"/>
    <property type="match status" value="1"/>
</dbReference>
<feature type="domain" description="Manganese/iron superoxide dismutase C-terminal" evidence="10">
    <location>
        <begin position="80"/>
        <end position="177"/>
    </location>
</feature>
<evidence type="ECO:0000259" key="9">
    <source>
        <dbReference type="Pfam" id="PF00081"/>
    </source>
</evidence>
<dbReference type="PRINTS" id="PR01703">
    <property type="entry name" value="MNSODISMTASE"/>
</dbReference>
<keyword evidence="4 7" id="KW-0479">Metal-binding</keyword>
<evidence type="ECO:0000259" key="10">
    <source>
        <dbReference type="Pfam" id="PF02777"/>
    </source>
</evidence>
<dbReference type="Pfam" id="PF00081">
    <property type="entry name" value="Sod_Fe_N"/>
    <property type="match status" value="1"/>
</dbReference>
<evidence type="ECO:0000256" key="5">
    <source>
        <dbReference type="ARBA" id="ARBA00023002"/>
    </source>
</evidence>
<sequence>MPKQGMGDLAPQISEETVKFHYLKHHAGYVKKLNVLIISTELVKTSQGVIYNMSAQIWNHNFYWLGLAPNSQLENAPLTKELICRTFGSLEELKRQYTHMAAGHFGSGWVWLLYDRATDSLKLAATKDADNPMRTLMAHPLLVLDVWEHAYYIDYRNDKAKYTEAWFQKINWERVEELVKTYRIK</sequence>
<dbReference type="Proteomes" id="UP001195914">
    <property type="component" value="Unassembled WGS sequence"/>
</dbReference>
<dbReference type="GO" id="GO:0004784">
    <property type="term" value="F:superoxide dismutase activity"/>
    <property type="evidence" value="ECO:0007669"/>
    <property type="project" value="UniProtKB-EC"/>
</dbReference>
<dbReference type="InterPro" id="IPR019833">
    <property type="entry name" value="Mn/Fe_SOD_BS"/>
</dbReference>
<keyword evidence="5 8" id="KW-0560">Oxidoreductase</keyword>
<feature type="domain" description="Manganese/iron superoxide dismutase N-terminal" evidence="9">
    <location>
        <begin position="7"/>
        <end position="67"/>
    </location>
</feature>
<name>A0AAD9LJ71_BABDI</name>
<dbReference type="PANTHER" id="PTHR42769">
    <property type="entry name" value="SUPEROXIDE DISMUTASE"/>
    <property type="match status" value="1"/>
</dbReference>
<feature type="binding site" evidence="7">
    <location>
        <position position="60"/>
    </location>
    <ligand>
        <name>Mn(2+)</name>
        <dbReference type="ChEBI" id="CHEBI:29035"/>
    </ligand>
</feature>
<dbReference type="InterPro" id="IPR036324">
    <property type="entry name" value="Mn/Fe_SOD_N_sf"/>
</dbReference>
<dbReference type="InterPro" id="IPR001189">
    <property type="entry name" value="Mn/Fe_SOD"/>
</dbReference>
<comment type="cofactor">
    <cofactor evidence="1">
        <name>Fe cation</name>
        <dbReference type="ChEBI" id="CHEBI:24875"/>
    </cofactor>
</comment>
<evidence type="ECO:0000313" key="11">
    <source>
        <dbReference type="EMBL" id="KAK1938648.1"/>
    </source>
</evidence>
<dbReference type="PROSITE" id="PS00088">
    <property type="entry name" value="SOD_MN"/>
    <property type="match status" value="1"/>
</dbReference>
<comment type="function">
    <text evidence="8">Destroys radicals which are normally produced within the cells and which are toxic to biological systems.</text>
</comment>
<dbReference type="SUPFAM" id="SSF54719">
    <property type="entry name" value="Fe,Mn superoxide dismutase (SOD), C-terminal domain"/>
    <property type="match status" value="1"/>
</dbReference>
<evidence type="ECO:0000256" key="4">
    <source>
        <dbReference type="ARBA" id="ARBA00022723"/>
    </source>
</evidence>
<dbReference type="PANTHER" id="PTHR42769:SF3">
    <property type="entry name" value="SUPEROXIDE DISMUTASE [FE] 2, CHLOROPLASTIC"/>
    <property type="match status" value="1"/>
</dbReference>
<accession>A0AAD9LJ71</accession>
<comment type="similarity">
    <text evidence="2 8">Belongs to the iron/manganese superoxide dismutase family.</text>
</comment>
<feature type="binding site" evidence="7">
    <location>
        <position position="21"/>
    </location>
    <ligand>
        <name>Mn(2+)</name>
        <dbReference type="ChEBI" id="CHEBI:29035"/>
    </ligand>
</feature>
<dbReference type="InterPro" id="IPR019832">
    <property type="entry name" value="Mn/Fe_SOD_C"/>
</dbReference>
<dbReference type="EMBL" id="JAHBMH010000024">
    <property type="protein sequence ID" value="KAK1938648.1"/>
    <property type="molecule type" value="Genomic_DNA"/>
</dbReference>
<evidence type="ECO:0000256" key="7">
    <source>
        <dbReference type="PIRSR" id="PIRSR000349-1"/>
    </source>
</evidence>
<dbReference type="EC" id="1.15.1.1" evidence="8"/>
<feature type="binding site" evidence="7">
    <location>
        <position position="149"/>
    </location>
    <ligand>
        <name>Mn(2+)</name>
        <dbReference type="ChEBI" id="CHEBI:29035"/>
    </ligand>
</feature>
<dbReference type="InterPro" id="IPR036314">
    <property type="entry name" value="SOD_C_sf"/>
</dbReference>
<dbReference type="Gene3D" id="1.10.287.990">
    <property type="entry name" value="Fe,Mn superoxide dismutase (SOD) domain"/>
    <property type="match status" value="1"/>
</dbReference>
<keyword evidence="6" id="KW-0408">Iron</keyword>
<proteinExistence type="inferred from homology"/>
<keyword evidence="12" id="KW-1185">Reference proteome</keyword>
<evidence type="ECO:0000256" key="6">
    <source>
        <dbReference type="ARBA" id="ARBA00023004"/>
    </source>
</evidence>
<organism evidence="11 12">
    <name type="scientific">Babesia divergens</name>
    <dbReference type="NCBI Taxonomy" id="32595"/>
    <lineage>
        <taxon>Eukaryota</taxon>
        <taxon>Sar</taxon>
        <taxon>Alveolata</taxon>
        <taxon>Apicomplexa</taxon>
        <taxon>Aconoidasida</taxon>
        <taxon>Piroplasmida</taxon>
        <taxon>Babesiidae</taxon>
        <taxon>Babesia</taxon>
    </lineage>
</organism>
<comment type="subunit">
    <text evidence="3">Homodimer.</text>
</comment>
<comment type="caution">
    <text evidence="11">The sequence shown here is derived from an EMBL/GenBank/DDBJ whole genome shotgun (WGS) entry which is preliminary data.</text>
</comment>
<comment type="catalytic activity">
    <reaction evidence="8">
        <text>2 superoxide + 2 H(+) = H2O2 + O2</text>
        <dbReference type="Rhea" id="RHEA:20696"/>
        <dbReference type="ChEBI" id="CHEBI:15378"/>
        <dbReference type="ChEBI" id="CHEBI:15379"/>
        <dbReference type="ChEBI" id="CHEBI:16240"/>
        <dbReference type="ChEBI" id="CHEBI:18421"/>
        <dbReference type="EC" id="1.15.1.1"/>
    </reaction>
</comment>
<evidence type="ECO:0000256" key="2">
    <source>
        <dbReference type="ARBA" id="ARBA00008714"/>
    </source>
</evidence>
<evidence type="ECO:0000313" key="12">
    <source>
        <dbReference type="Proteomes" id="UP001195914"/>
    </source>
</evidence>
<feature type="binding site" evidence="7">
    <location>
        <position position="145"/>
    </location>
    <ligand>
        <name>Mn(2+)</name>
        <dbReference type="ChEBI" id="CHEBI:29035"/>
    </ligand>
</feature>
<reference evidence="11" key="1">
    <citation type="journal article" date="2014" name="Nucleic Acids Res.">
        <title>The evolutionary dynamics of variant antigen genes in Babesia reveal a history of genomic innovation underlying host-parasite interaction.</title>
        <authorList>
            <person name="Jackson A.P."/>
            <person name="Otto T.D."/>
            <person name="Darby A."/>
            <person name="Ramaprasad A."/>
            <person name="Xia D."/>
            <person name="Echaide I.E."/>
            <person name="Farber M."/>
            <person name="Gahlot S."/>
            <person name="Gamble J."/>
            <person name="Gupta D."/>
            <person name="Gupta Y."/>
            <person name="Jackson L."/>
            <person name="Malandrin L."/>
            <person name="Malas T.B."/>
            <person name="Moussa E."/>
            <person name="Nair M."/>
            <person name="Reid A.J."/>
            <person name="Sanders M."/>
            <person name="Sharma J."/>
            <person name="Tracey A."/>
            <person name="Quail M.A."/>
            <person name="Weir W."/>
            <person name="Wastling J.M."/>
            <person name="Hall N."/>
            <person name="Willadsen P."/>
            <person name="Lingelbach K."/>
            <person name="Shiels B."/>
            <person name="Tait A."/>
            <person name="Berriman M."/>
            <person name="Allred D.R."/>
            <person name="Pain A."/>
        </authorList>
    </citation>
    <scope>NUCLEOTIDE SEQUENCE</scope>
    <source>
        <strain evidence="11">1802A</strain>
    </source>
</reference>
<evidence type="ECO:0000256" key="1">
    <source>
        <dbReference type="ARBA" id="ARBA00001962"/>
    </source>
</evidence>
<dbReference type="InterPro" id="IPR019831">
    <property type="entry name" value="Mn/Fe_SOD_N"/>
</dbReference>
<dbReference type="AlphaFoldDB" id="A0AAD9LJ71"/>
<reference evidence="11" key="2">
    <citation type="submission" date="2021-05" db="EMBL/GenBank/DDBJ databases">
        <authorList>
            <person name="Pain A."/>
        </authorList>
    </citation>
    <scope>NUCLEOTIDE SEQUENCE</scope>
    <source>
        <strain evidence="11">1802A</strain>
    </source>
</reference>
<evidence type="ECO:0000256" key="3">
    <source>
        <dbReference type="ARBA" id="ARBA00011738"/>
    </source>
</evidence>
<gene>
    <name evidence="11" type="ORF">X943_003125</name>
</gene>